<dbReference type="CDD" id="cd07042">
    <property type="entry name" value="STAS_SulP_like_sulfate_transporter"/>
    <property type="match status" value="1"/>
</dbReference>
<organism evidence="7 8">
    <name type="scientific">Pontibacter saemangeumensis</name>
    <dbReference type="NCBI Taxonomy" id="1084525"/>
    <lineage>
        <taxon>Bacteria</taxon>
        <taxon>Pseudomonadati</taxon>
        <taxon>Bacteroidota</taxon>
        <taxon>Cytophagia</taxon>
        <taxon>Cytophagales</taxon>
        <taxon>Hymenobacteraceae</taxon>
        <taxon>Pontibacter</taxon>
    </lineage>
</organism>
<dbReference type="PANTHER" id="PTHR43310">
    <property type="entry name" value="SULFATE TRANSPORTER YBAR-RELATED"/>
    <property type="match status" value="1"/>
</dbReference>
<evidence type="ECO:0000256" key="1">
    <source>
        <dbReference type="ARBA" id="ARBA00004141"/>
    </source>
</evidence>
<dbReference type="Pfam" id="PF00916">
    <property type="entry name" value="Sulfate_transp"/>
    <property type="match status" value="1"/>
</dbReference>
<dbReference type="EMBL" id="BAABHC010000011">
    <property type="protein sequence ID" value="GAA4431868.1"/>
    <property type="molecule type" value="Genomic_DNA"/>
</dbReference>
<dbReference type="InterPro" id="IPR036513">
    <property type="entry name" value="STAS_dom_sf"/>
</dbReference>
<feature type="transmembrane region" description="Helical" evidence="5">
    <location>
        <begin position="367"/>
        <end position="396"/>
    </location>
</feature>
<feature type="transmembrane region" description="Helical" evidence="5">
    <location>
        <begin position="182"/>
        <end position="201"/>
    </location>
</feature>
<feature type="transmembrane region" description="Helical" evidence="5">
    <location>
        <begin position="121"/>
        <end position="140"/>
    </location>
</feature>
<feature type="transmembrane region" description="Helical" evidence="5">
    <location>
        <begin position="334"/>
        <end position="355"/>
    </location>
</feature>
<dbReference type="RefSeq" id="WP_345158718.1">
    <property type="nucleotide sequence ID" value="NZ_BAABHC010000011.1"/>
</dbReference>
<dbReference type="Pfam" id="PF01740">
    <property type="entry name" value="STAS"/>
    <property type="match status" value="1"/>
</dbReference>
<dbReference type="InterPro" id="IPR011547">
    <property type="entry name" value="SLC26A/SulP_dom"/>
</dbReference>
<keyword evidence="4 5" id="KW-0472">Membrane</keyword>
<feature type="transmembrane region" description="Helical" evidence="5">
    <location>
        <begin position="68"/>
        <end position="85"/>
    </location>
</feature>
<proteinExistence type="predicted"/>
<dbReference type="Proteomes" id="UP001500552">
    <property type="component" value="Unassembled WGS sequence"/>
</dbReference>
<keyword evidence="8" id="KW-1185">Reference proteome</keyword>
<dbReference type="InterPro" id="IPR002645">
    <property type="entry name" value="STAS_dom"/>
</dbReference>
<comment type="subcellular location">
    <subcellularLocation>
        <location evidence="1">Membrane</location>
        <topology evidence="1">Multi-pass membrane protein</topology>
    </subcellularLocation>
</comment>
<evidence type="ECO:0000313" key="8">
    <source>
        <dbReference type="Proteomes" id="UP001500552"/>
    </source>
</evidence>
<dbReference type="InterPro" id="IPR052706">
    <property type="entry name" value="Membrane-Transporter-like"/>
</dbReference>
<feature type="transmembrane region" description="Helical" evidence="5">
    <location>
        <begin position="277"/>
        <end position="301"/>
    </location>
</feature>
<accession>A0ABP8LMZ6</accession>
<name>A0ABP8LMZ6_9BACT</name>
<comment type="caution">
    <text evidence="7">The sequence shown here is derived from an EMBL/GenBank/DDBJ whole genome shotgun (WGS) entry which is preliminary data.</text>
</comment>
<protein>
    <submittedName>
        <fullName evidence="7">SulP family inorganic anion transporter</fullName>
    </submittedName>
</protein>
<reference evidence="8" key="1">
    <citation type="journal article" date="2019" name="Int. J. Syst. Evol. Microbiol.">
        <title>The Global Catalogue of Microorganisms (GCM) 10K type strain sequencing project: providing services to taxonomists for standard genome sequencing and annotation.</title>
        <authorList>
            <consortium name="The Broad Institute Genomics Platform"/>
            <consortium name="The Broad Institute Genome Sequencing Center for Infectious Disease"/>
            <person name="Wu L."/>
            <person name="Ma J."/>
        </authorList>
    </citation>
    <scope>NUCLEOTIDE SEQUENCE [LARGE SCALE GENOMIC DNA]</scope>
    <source>
        <strain evidence="8">JCM 17926</strain>
    </source>
</reference>
<feature type="transmembrane region" description="Helical" evidence="5">
    <location>
        <begin position="91"/>
        <end position="109"/>
    </location>
</feature>
<dbReference type="Gene3D" id="3.30.750.24">
    <property type="entry name" value="STAS domain"/>
    <property type="match status" value="1"/>
</dbReference>
<evidence type="ECO:0000313" key="7">
    <source>
        <dbReference type="EMBL" id="GAA4431868.1"/>
    </source>
</evidence>
<evidence type="ECO:0000259" key="6">
    <source>
        <dbReference type="PROSITE" id="PS50801"/>
    </source>
</evidence>
<dbReference type="PANTHER" id="PTHR43310:SF1">
    <property type="entry name" value="SULFATE TRANSPORTER YBAR-RELATED"/>
    <property type="match status" value="1"/>
</dbReference>
<dbReference type="PROSITE" id="PS50801">
    <property type="entry name" value="STAS"/>
    <property type="match status" value="1"/>
</dbReference>
<evidence type="ECO:0000256" key="4">
    <source>
        <dbReference type="ARBA" id="ARBA00023136"/>
    </source>
</evidence>
<evidence type="ECO:0000256" key="3">
    <source>
        <dbReference type="ARBA" id="ARBA00022989"/>
    </source>
</evidence>
<keyword evidence="3 5" id="KW-1133">Transmembrane helix</keyword>
<evidence type="ECO:0000256" key="2">
    <source>
        <dbReference type="ARBA" id="ARBA00022692"/>
    </source>
</evidence>
<feature type="domain" description="STAS" evidence="6">
    <location>
        <begin position="403"/>
        <end position="482"/>
    </location>
</feature>
<keyword evidence="2 5" id="KW-0812">Transmembrane</keyword>
<feature type="transmembrane region" description="Helical" evidence="5">
    <location>
        <begin position="152"/>
        <end position="175"/>
    </location>
</feature>
<gene>
    <name evidence="7" type="ORF">GCM10023188_19810</name>
</gene>
<dbReference type="SUPFAM" id="SSF52091">
    <property type="entry name" value="SpoIIaa-like"/>
    <property type="match status" value="1"/>
</dbReference>
<evidence type="ECO:0000256" key="5">
    <source>
        <dbReference type="SAM" id="Phobius"/>
    </source>
</evidence>
<feature type="transmembrane region" description="Helical" evidence="5">
    <location>
        <begin position="234"/>
        <end position="256"/>
    </location>
</feature>
<feature type="transmembrane region" description="Helical" evidence="5">
    <location>
        <begin position="307"/>
        <end position="327"/>
    </location>
</feature>
<sequence>MKPYLRLFDFSNKVDYKIEILAGLTVAMTMIPESLSFAILAGFPPLVGLYAAFIMGLVTAIFGGRPGMVSGGAGATAVVLIALMQSHGVEYVFAAVALAGVLQILVGLFKLGKFIRLVPQPVMFGFVNGLAVIIFMSQIVQFKTVVNGELVWLSGSPLHIMAGLVALTIAIIILLPKVTKAVPPSLVAILVVFGLVLGFGIDTKMVKDIASVSGGLPPFHIPQVPLTLDMLQVIFPYALIMTGVGLTESLLTLNLVDEITGTRGSSNRECVAQGGANLLNGFFFGMGGCAMIAQTLVNLSAGARARLAGIVAALTILVIILIGAPVIERVPMAALVGVMIMVAFGTFEWISFRIINKMPKHDVFVGILVAVITVWLHNLALAVLIGVIIAALVFAWESAKRIRARKYTDVNGVKHYEMYGPLFFGSVAAFTEKFDVLHDPEEVIIDFRESRVADMSGIEALNKLTERYHKAGKKLHLKHLSPDCIVLLRNADKVIDVNILEDPNYVVMGD</sequence>